<dbReference type="Gene3D" id="3.40.50.10770">
    <property type="entry name" value="Hypothetical protein VC1899 like domain (Restriction endonuclease-like)"/>
    <property type="match status" value="1"/>
</dbReference>
<dbReference type="InterPro" id="IPR011335">
    <property type="entry name" value="Restrct_endonuc-II-like"/>
</dbReference>
<feature type="coiled-coil region" evidence="1">
    <location>
        <begin position="181"/>
        <end position="211"/>
    </location>
</feature>
<dbReference type="AlphaFoldDB" id="A0A5A5TFM5"/>
<dbReference type="SUPFAM" id="SSF52980">
    <property type="entry name" value="Restriction endonuclease-like"/>
    <property type="match status" value="1"/>
</dbReference>
<dbReference type="GO" id="GO:0003676">
    <property type="term" value="F:nucleic acid binding"/>
    <property type="evidence" value="ECO:0007669"/>
    <property type="project" value="InterPro"/>
</dbReference>
<dbReference type="OrthoDB" id="152518at2"/>
<protein>
    <recommendedName>
        <fullName evidence="6">DUF1887 domain-containing protein</fullName>
    </recommendedName>
</protein>
<evidence type="ECO:0008006" key="6">
    <source>
        <dbReference type="Google" id="ProtNLM"/>
    </source>
</evidence>
<accession>A0A5A5TFM5</accession>
<sequence length="374" mass="42208">MPKALLVLFGGRLIPNVLTMIHEKPDLLVAIVSESVTKGLPNFHKLVDTLSVEKKPLVDTSFVVNAFNVEEISSQCKNAVDAHPGYEWIFNITSGTAIMSIGAYEAAKILQHNGHSIKCWYIDTGNTNVVSLLDQEKPDTAMFDISVEQYIATYNCRLEPGNLGNLRKLAEEKWLPFALELVQHHENIDLLKQVIQEIQDENSRRKKEQKKREITKEPPMIINPQVYNVQTREAYSLLEAAYNVGILNKLSSKGSSITIDITPQQFNFLNGTWLEVYVWHEVKKLNRFTDCQWNQELYPLHEAPSPANLNELDVSMIHKAQMFFVECKAGKDAFSAKTLSTFDSVANTLGGNFVTKILVTSLAAKSDDHRTNIF</sequence>
<evidence type="ECO:0000256" key="1">
    <source>
        <dbReference type="SAM" id="Coils"/>
    </source>
</evidence>
<dbReference type="Proteomes" id="UP000322530">
    <property type="component" value="Unassembled WGS sequence"/>
</dbReference>
<evidence type="ECO:0000259" key="2">
    <source>
        <dbReference type="Pfam" id="PF09002"/>
    </source>
</evidence>
<evidence type="ECO:0000259" key="3">
    <source>
        <dbReference type="Pfam" id="PF23400"/>
    </source>
</evidence>
<dbReference type="Pfam" id="PF09002">
    <property type="entry name" value="Card1_endonuc"/>
    <property type="match status" value="1"/>
</dbReference>
<dbReference type="Gene3D" id="3.40.1350.10">
    <property type="match status" value="1"/>
</dbReference>
<dbReference type="EMBL" id="BIXY01000063">
    <property type="protein sequence ID" value="GCF10222.1"/>
    <property type="molecule type" value="Genomic_DNA"/>
</dbReference>
<feature type="domain" description="Card1 CARF" evidence="3">
    <location>
        <begin position="12"/>
        <end position="150"/>
    </location>
</feature>
<feature type="domain" description="Card1 endonuclease" evidence="2">
    <location>
        <begin position="267"/>
        <end position="362"/>
    </location>
</feature>
<comment type="caution">
    <text evidence="4">The sequence shown here is derived from an EMBL/GenBank/DDBJ whole genome shotgun (WGS) entry which is preliminary data.</text>
</comment>
<evidence type="ECO:0000313" key="5">
    <source>
        <dbReference type="Proteomes" id="UP000322530"/>
    </source>
</evidence>
<evidence type="ECO:0000313" key="4">
    <source>
        <dbReference type="EMBL" id="GCF10222.1"/>
    </source>
</evidence>
<proteinExistence type="predicted"/>
<reference evidence="4 5" key="1">
    <citation type="submission" date="2019-01" db="EMBL/GenBank/DDBJ databases">
        <title>Draft genome sequence of Dictyobacter sp. Uno17.</title>
        <authorList>
            <person name="Wang C.M."/>
            <person name="Zheng Y."/>
            <person name="Sakai Y."/>
            <person name="Abe K."/>
            <person name="Yokota A."/>
            <person name="Yabe S."/>
        </authorList>
    </citation>
    <scope>NUCLEOTIDE SEQUENCE [LARGE SCALE GENOMIC DNA]</scope>
    <source>
        <strain evidence="4 5">Uno17</strain>
    </source>
</reference>
<keyword evidence="5" id="KW-1185">Reference proteome</keyword>
<gene>
    <name evidence="4" type="ORF">KDI_37860</name>
</gene>
<dbReference type="InterPro" id="IPR056339">
    <property type="entry name" value="CARF_Card1"/>
</dbReference>
<dbReference type="RefSeq" id="WP_149403115.1">
    <property type="nucleotide sequence ID" value="NZ_BIXY01000063.1"/>
</dbReference>
<keyword evidence="1" id="KW-0175">Coiled coil</keyword>
<name>A0A5A5TFM5_9CHLR</name>
<dbReference type="Pfam" id="PF23400">
    <property type="entry name" value="CARF_Card1"/>
    <property type="match status" value="1"/>
</dbReference>
<dbReference type="InterPro" id="IPR015093">
    <property type="entry name" value="Card1_endonucl_dom"/>
</dbReference>
<dbReference type="InterPro" id="IPR011856">
    <property type="entry name" value="tRNA_endonuc-like_dom_sf"/>
</dbReference>
<organism evidence="4 5">
    <name type="scientific">Dictyobacter arantiisoli</name>
    <dbReference type="NCBI Taxonomy" id="2014874"/>
    <lineage>
        <taxon>Bacteria</taxon>
        <taxon>Bacillati</taxon>
        <taxon>Chloroflexota</taxon>
        <taxon>Ktedonobacteria</taxon>
        <taxon>Ktedonobacterales</taxon>
        <taxon>Dictyobacteraceae</taxon>
        <taxon>Dictyobacter</taxon>
    </lineage>
</organism>